<organism evidence="2 3">
    <name type="scientific">Candidatus Acididesulfobacter diazotrophicus</name>
    <dbReference type="NCBI Taxonomy" id="2597226"/>
    <lineage>
        <taxon>Bacteria</taxon>
        <taxon>Deltaproteobacteria</taxon>
        <taxon>Candidatus Acidulodesulfobacterales</taxon>
        <taxon>Candidatus Acididesulfobacter</taxon>
    </lineage>
</organism>
<dbReference type="Proteomes" id="UP000319296">
    <property type="component" value="Unassembled WGS sequence"/>
</dbReference>
<name>A0A519BKG9_9DELT</name>
<dbReference type="GO" id="GO:0016740">
    <property type="term" value="F:transferase activity"/>
    <property type="evidence" value="ECO:0007669"/>
    <property type="project" value="UniProtKB-KW"/>
</dbReference>
<comment type="caution">
    <text evidence="2">The sequence shown here is derived from an EMBL/GenBank/DDBJ whole genome shotgun (WGS) entry which is preliminary data.</text>
</comment>
<evidence type="ECO:0000313" key="2">
    <source>
        <dbReference type="EMBL" id="RZD17757.1"/>
    </source>
</evidence>
<dbReference type="AlphaFoldDB" id="A0A519BKG9"/>
<accession>A0A519BKG9</accession>
<dbReference type="PANTHER" id="PTHR22916">
    <property type="entry name" value="GLYCOSYLTRANSFERASE"/>
    <property type="match status" value="1"/>
</dbReference>
<evidence type="ECO:0000259" key="1">
    <source>
        <dbReference type="Pfam" id="PF00535"/>
    </source>
</evidence>
<sequence>MNTNNFSTTILFSHDKPVIANGQFDKFETLLFLPPNQDRIAEGGLRKKGNFKHSYKYIVNNDCLSASCNSSFEASEGKNKSTAGVLYSSVTATAYDNTDYAESKKNKIDSDCKTVTGKWYICDPAGNPIKPAPVEIQEKIEGYIKSLQDNINCYVEESIDKNEDALQRPITFLPLITVITVVFNGVKTLEETIKSVVNQTYPNVEYLIIDGGSTDGTLDIIKKYEDVIDYWVSEPDNGIYDAMNKGIILIFGTWVYFLNSGDLIFNSNVFKDILINISNDFDFIYGNVFIKPIHNKIYDGLFSTYKLITKNINHQAIFYKKKLFTQYGFYNTKYYPSADHEFNLKIFKNSKKKYIDHVIAIYNEQGYSSINIDYKFLNDLGFIVKTNLGLKFFILFKMRRFLVKLLTLLRINILIKKFIQFYRSYIK</sequence>
<dbReference type="Pfam" id="PF00535">
    <property type="entry name" value="Glycos_transf_2"/>
    <property type="match status" value="1"/>
</dbReference>
<gene>
    <name evidence="2" type="ORF">EVG15_09490</name>
</gene>
<dbReference type="InterPro" id="IPR001173">
    <property type="entry name" value="Glyco_trans_2-like"/>
</dbReference>
<dbReference type="EMBL" id="SGBB01000023">
    <property type="protein sequence ID" value="RZD17757.1"/>
    <property type="molecule type" value="Genomic_DNA"/>
</dbReference>
<reference evidence="2 3" key="1">
    <citation type="journal article" date="2019" name="ISME J.">
        <title>Insights into ecological role of a new deltaproteobacterial order Candidatus Acidulodesulfobacterales by metagenomics and metatranscriptomics.</title>
        <authorList>
            <person name="Tan S."/>
            <person name="Liu J."/>
            <person name="Fang Y."/>
            <person name="Hedlund B.P."/>
            <person name="Lian Z.H."/>
            <person name="Huang L.Y."/>
            <person name="Li J.T."/>
            <person name="Huang L.N."/>
            <person name="Li W.J."/>
            <person name="Jiang H.C."/>
            <person name="Dong H.L."/>
            <person name="Shu W.S."/>
        </authorList>
    </citation>
    <scope>NUCLEOTIDE SEQUENCE [LARGE SCALE GENOMIC DNA]</scope>
    <source>
        <strain evidence="2">AP1</strain>
    </source>
</reference>
<dbReference type="SUPFAM" id="SSF53448">
    <property type="entry name" value="Nucleotide-diphospho-sugar transferases"/>
    <property type="match status" value="1"/>
</dbReference>
<dbReference type="CDD" id="cd06433">
    <property type="entry name" value="GT_2_WfgS_like"/>
    <property type="match status" value="1"/>
</dbReference>
<dbReference type="PANTHER" id="PTHR22916:SF67">
    <property type="entry name" value="COLANIC ACID BIOSYNTHESIS GLYCOSYL TRANSFERASE WCAE-RELATED"/>
    <property type="match status" value="1"/>
</dbReference>
<feature type="domain" description="Glycosyltransferase 2-like" evidence="1">
    <location>
        <begin position="177"/>
        <end position="299"/>
    </location>
</feature>
<dbReference type="Gene3D" id="3.90.550.10">
    <property type="entry name" value="Spore Coat Polysaccharide Biosynthesis Protein SpsA, Chain A"/>
    <property type="match status" value="1"/>
</dbReference>
<dbReference type="InterPro" id="IPR029044">
    <property type="entry name" value="Nucleotide-diphossugar_trans"/>
</dbReference>
<protein>
    <submittedName>
        <fullName evidence="2">Glycosyltransferase</fullName>
    </submittedName>
</protein>
<evidence type="ECO:0000313" key="3">
    <source>
        <dbReference type="Proteomes" id="UP000319296"/>
    </source>
</evidence>
<keyword evidence="2" id="KW-0808">Transferase</keyword>
<proteinExistence type="predicted"/>